<evidence type="ECO:0000313" key="2">
    <source>
        <dbReference type="EMBL" id="ADH43027.1"/>
    </source>
</evidence>
<feature type="compositionally biased region" description="Basic and acidic residues" evidence="1">
    <location>
        <begin position="8"/>
        <end position="33"/>
    </location>
</feature>
<name>E7CA54_9PROT</name>
<dbReference type="EMBL" id="GU574704">
    <property type="protein sequence ID" value="ADH43027.1"/>
    <property type="molecule type" value="Genomic_DNA"/>
</dbReference>
<accession>E7CA54</accession>
<dbReference type="AlphaFoldDB" id="E7CA54"/>
<reference evidence="2" key="1">
    <citation type="submission" date="2010-01" db="EMBL/GenBank/DDBJ databases">
        <title>Genome fragments of uncultured bacteria from the North Pacific Subtropical Gyre.</title>
        <authorList>
            <person name="Pham V.D."/>
            <person name="DeLong E.F."/>
        </authorList>
    </citation>
    <scope>NUCLEOTIDE SEQUENCE</scope>
</reference>
<protein>
    <submittedName>
        <fullName evidence="2">Uncharacterized protein</fullName>
    </submittedName>
</protein>
<organism evidence="2">
    <name type="scientific">uncultured SAR11 cluster alpha proteobacterium H17925_45G17</name>
    <dbReference type="NCBI Taxonomy" id="715038"/>
    <lineage>
        <taxon>Bacteria</taxon>
        <taxon>Pseudomonadati</taxon>
        <taxon>Pseudomonadota</taxon>
        <taxon>Alphaproteobacteria</taxon>
        <taxon>Candidatus Pelagibacterales</taxon>
        <taxon>environmental samples</taxon>
    </lineage>
</organism>
<proteinExistence type="predicted"/>
<evidence type="ECO:0000256" key="1">
    <source>
        <dbReference type="SAM" id="MobiDB-lite"/>
    </source>
</evidence>
<feature type="region of interest" description="Disordered" evidence="1">
    <location>
        <begin position="1"/>
        <end position="33"/>
    </location>
</feature>
<sequence length="53" mass="5725">MGACATKPETEDGATKKQARAAEKQSRQEKEAAFEGEKIGLRVKSLNGFAEEV</sequence>